<dbReference type="GO" id="GO:0016403">
    <property type="term" value="F:dimethylargininase activity"/>
    <property type="evidence" value="ECO:0007669"/>
    <property type="project" value="TreeGrafter"/>
</dbReference>
<dbReference type="Pfam" id="PF19420">
    <property type="entry name" value="DDAH_eukar"/>
    <property type="match status" value="1"/>
</dbReference>
<dbReference type="NCBIfam" id="NF045659">
    <property type="entry name" value="DiMArgaseDdahMtb"/>
    <property type="match status" value="1"/>
</dbReference>
<evidence type="ECO:0000256" key="1">
    <source>
        <dbReference type="ARBA" id="ARBA00008532"/>
    </source>
</evidence>
<evidence type="ECO:0000313" key="5">
    <source>
        <dbReference type="Proteomes" id="UP001304125"/>
    </source>
</evidence>
<dbReference type="Proteomes" id="UP001304125">
    <property type="component" value="Chromosome"/>
</dbReference>
<keyword evidence="5" id="KW-1185">Reference proteome</keyword>
<dbReference type="PANTHER" id="PTHR12737">
    <property type="entry name" value="DIMETHYLARGININE DIMETHYLAMINOHYDROLASE"/>
    <property type="match status" value="1"/>
</dbReference>
<keyword evidence="2" id="KW-0378">Hydrolase</keyword>
<evidence type="ECO:0000313" key="4">
    <source>
        <dbReference type="EMBL" id="WNM26020.1"/>
    </source>
</evidence>
<feature type="active site" description="Proton donor" evidence="3">
    <location>
        <position position="156"/>
    </location>
</feature>
<dbReference type="SUPFAM" id="SSF55909">
    <property type="entry name" value="Pentein"/>
    <property type="match status" value="1"/>
</dbReference>
<accession>A0AA96FAZ1</accession>
<gene>
    <name evidence="4" type="ORF">RN606_02400</name>
</gene>
<dbReference type="GO" id="GO:0006525">
    <property type="term" value="P:arginine metabolic process"/>
    <property type="evidence" value="ECO:0007669"/>
    <property type="project" value="TreeGrafter"/>
</dbReference>
<evidence type="ECO:0000256" key="2">
    <source>
        <dbReference type="ARBA" id="ARBA00022801"/>
    </source>
</evidence>
<reference evidence="4 5" key="1">
    <citation type="submission" date="2023-09" db="EMBL/GenBank/DDBJ databases">
        <title>Demequina sp. a novel bacteria isolated from Capsicum annuum.</title>
        <authorList>
            <person name="Humaira Z."/>
            <person name="Lee J."/>
            <person name="Cho D."/>
        </authorList>
    </citation>
    <scope>NUCLEOTIDE SEQUENCE [LARGE SCALE GENOMIC DNA]</scope>
    <source>
        <strain evidence="4 5">OYTSA14</strain>
    </source>
</reference>
<dbReference type="PANTHER" id="PTHR12737:SF9">
    <property type="entry name" value="DIMETHYLARGININASE"/>
    <property type="match status" value="1"/>
</dbReference>
<feature type="active site" description="Nucleophile" evidence="3">
    <location>
        <position position="254"/>
    </location>
</feature>
<dbReference type="Gene3D" id="3.75.10.10">
    <property type="entry name" value="L-arginine/glycine Amidinotransferase, Chain A"/>
    <property type="match status" value="1"/>
</dbReference>
<dbReference type="GO" id="GO:0000052">
    <property type="term" value="P:citrulline metabolic process"/>
    <property type="evidence" value="ECO:0007669"/>
    <property type="project" value="TreeGrafter"/>
</dbReference>
<proteinExistence type="inferred from homology"/>
<protein>
    <submittedName>
        <fullName evidence="4">Arginine deiminase-related protein</fullName>
    </submittedName>
</protein>
<organism evidence="4 5">
    <name type="scientific">Demequina capsici</name>
    <dbReference type="NCBI Taxonomy" id="3075620"/>
    <lineage>
        <taxon>Bacteria</taxon>
        <taxon>Bacillati</taxon>
        <taxon>Actinomycetota</taxon>
        <taxon>Actinomycetes</taxon>
        <taxon>Micrococcales</taxon>
        <taxon>Demequinaceae</taxon>
        <taxon>Demequina</taxon>
    </lineage>
</organism>
<dbReference type="InterPro" id="IPR033199">
    <property type="entry name" value="DDAH-like"/>
</dbReference>
<comment type="similarity">
    <text evidence="1">Belongs to the DDAH family.</text>
</comment>
<dbReference type="AlphaFoldDB" id="A0AA96FAZ1"/>
<evidence type="ECO:0000256" key="3">
    <source>
        <dbReference type="PIRSR" id="PIRSR633199-1"/>
    </source>
</evidence>
<dbReference type="GO" id="GO:0016597">
    <property type="term" value="F:amino acid binding"/>
    <property type="evidence" value="ECO:0007669"/>
    <property type="project" value="TreeGrafter"/>
</dbReference>
<sequence length="270" mass="29738">MCRPEHFTVSYSINPWMHPEDPTDTNRALSQWHELRRVFERLQFTVRLVEPGRGLPDMVFAANGGLVVDGTAYTARFTFPERAPEADLYADWFRAAGYDVVAAEETNEGEGDVLLAGDALLAGTGFRTDTASHAEMAALYGREVVSLRLVRPDFYHLDTALAVLDARPGHEHIAYLPSAFDDASRAELERRFPDAILVDEHDAKVFGLNAVSDGLHVITAARATAFQHQLREAGYEPIGVDLTELLLAGGGAKCCTLVLRDRPTTAEEAR</sequence>
<name>A0AA96FAZ1_9MICO</name>
<dbReference type="GO" id="GO:0045429">
    <property type="term" value="P:positive regulation of nitric oxide biosynthetic process"/>
    <property type="evidence" value="ECO:0007669"/>
    <property type="project" value="TreeGrafter"/>
</dbReference>
<dbReference type="EMBL" id="CP134879">
    <property type="protein sequence ID" value="WNM26020.1"/>
    <property type="molecule type" value="Genomic_DNA"/>
</dbReference>